<dbReference type="PROSITE" id="PS00216">
    <property type="entry name" value="SUGAR_TRANSPORT_1"/>
    <property type="match status" value="1"/>
</dbReference>
<keyword evidence="3 5" id="KW-1133">Transmembrane helix</keyword>
<feature type="domain" description="Major facilitator superfamily (MFS) profile" evidence="6">
    <location>
        <begin position="1"/>
        <end position="138"/>
    </location>
</feature>
<name>A0A168HH91_CORDF</name>
<accession>A0A168HH91</accession>
<proteinExistence type="predicted"/>
<keyword evidence="4 5" id="KW-0472">Membrane</keyword>
<dbReference type="PROSITE" id="PS50850">
    <property type="entry name" value="MFS"/>
    <property type="match status" value="1"/>
</dbReference>
<dbReference type="PANTHER" id="PTHR23501:SF43">
    <property type="entry name" value="MULTIDRUG TRANSPORTER, PUTATIVE (AFU_ORTHOLOGUE AFUA_6G03040)-RELATED"/>
    <property type="match status" value="1"/>
</dbReference>
<evidence type="ECO:0000259" key="6">
    <source>
        <dbReference type="PROSITE" id="PS50850"/>
    </source>
</evidence>
<dbReference type="OrthoDB" id="440553at2759"/>
<keyword evidence="2 5" id="KW-0812">Transmembrane</keyword>
<evidence type="ECO:0000256" key="1">
    <source>
        <dbReference type="ARBA" id="ARBA00004141"/>
    </source>
</evidence>
<reference evidence="7 8" key="1">
    <citation type="journal article" date="2016" name="Genome Biol. Evol.">
        <title>Divergent and convergent evolution of fungal pathogenicity.</title>
        <authorList>
            <person name="Shang Y."/>
            <person name="Xiao G."/>
            <person name="Zheng P."/>
            <person name="Cen K."/>
            <person name="Zhan S."/>
            <person name="Wang C."/>
        </authorList>
    </citation>
    <scope>NUCLEOTIDE SEQUENCE [LARGE SCALE GENOMIC DNA]</scope>
    <source>
        <strain evidence="7 8">RCEF 1005</strain>
    </source>
</reference>
<feature type="transmembrane region" description="Helical" evidence="5">
    <location>
        <begin position="70"/>
        <end position="92"/>
    </location>
</feature>
<evidence type="ECO:0000256" key="5">
    <source>
        <dbReference type="SAM" id="Phobius"/>
    </source>
</evidence>
<dbReference type="Gene3D" id="1.20.1720.10">
    <property type="entry name" value="Multidrug resistance protein D"/>
    <property type="match status" value="1"/>
</dbReference>
<evidence type="ECO:0000256" key="3">
    <source>
        <dbReference type="ARBA" id="ARBA00022989"/>
    </source>
</evidence>
<dbReference type="PRINTS" id="PR01036">
    <property type="entry name" value="TCRTETB"/>
</dbReference>
<evidence type="ECO:0000313" key="8">
    <source>
        <dbReference type="Proteomes" id="UP000076881"/>
    </source>
</evidence>
<dbReference type="STRING" id="1081108.A0A168HH91"/>
<dbReference type="GO" id="GO:0005886">
    <property type="term" value="C:plasma membrane"/>
    <property type="evidence" value="ECO:0007669"/>
    <property type="project" value="TreeGrafter"/>
</dbReference>
<dbReference type="GO" id="GO:0022857">
    <property type="term" value="F:transmembrane transporter activity"/>
    <property type="evidence" value="ECO:0007669"/>
    <property type="project" value="InterPro"/>
</dbReference>
<evidence type="ECO:0000313" key="7">
    <source>
        <dbReference type="EMBL" id="OAA77767.1"/>
    </source>
</evidence>
<keyword evidence="8" id="KW-1185">Reference proteome</keyword>
<protein>
    <submittedName>
        <fullName evidence="7">Major facilitator superfamily domain, general substrate transporter</fullName>
    </submittedName>
</protein>
<gene>
    <name evidence="7" type="ORF">LEL_04590</name>
</gene>
<dbReference type="InterPro" id="IPR005829">
    <property type="entry name" value="Sugar_transporter_CS"/>
</dbReference>
<evidence type="ECO:0000256" key="2">
    <source>
        <dbReference type="ARBA" id="ARBA00022692"/>
    </source>
</evidence>
<dbReference type="InterPro" id="IPR020846">
    <property type="entry name" value="MFS_dom"/>
</dbReference>
<dbReference type="SUPFAM" id="SSF103473">
    <property type="entry name" value="MFS general substrate transporter"/>
    <property type="match status" value="1"/>
</dbReference>
<comment type="caution">
    <text evidence="7">The sequence shown here is derived from an EMBL/GenBank/DDBJ whole genome shotgun (WGS) entry which is preliminary data.</text>
</comment>
<organism evidence="7 8">
    <name type="scientific">Akanthomyces lecanii RCEF 1005</name>
    <dbReference type="NCBI Taxonomy" id="1081108"/>
    <lineage>
        <taxon>Eukaryota</taxon>
        <taxon>Fungi</taxon>
        <taxon>Dikarya</taxon>
        <taxon>Ascomycota</taxon>
        <taxon>Pezizomycotina</taxon>
        <taxon>Sordariomycetes</taxon>
        <taxon>Hypocreomycetidae</taxon>
        <taxon>Hypocreales</taxon>
        <taxon>Cordycipitaceae</taxon>
        <taxon>Akanthomyces</taxon>
        <taxon>Cordyceps confragosa</taxon>
    </lineage>
</organism>
<sequence length="138" mass="14435">MLLDITSDLGGFQKSQWVVLSYTLLGGGLAVFLARLSDIVGRKVVICASLAIFLAGSMACGASRTLNQLIGFRALQGAGAAGLYATSLVVYLEMAPPRHIILMFAAVGGIVALAGVAGPIVGDLLATHVNWRFAFWIK</sequence>
<dbReference type="Pfam" id="PF07690">
    <property type="entry name" value="MFS_1"/>
    <property type="match status" value="1"/>
</dbReference>
<comment type="subcellular location">
    <subcellularLocation>
        <location evidence="1">Membrane</location>
        <topology evidence="1">Multi-pass membrane protein</topology>
    </subcellularLocation>
</comment>
<feature type="transmembrane region" description="Helical" evidence="5">
    <location>
        <begin position="44"/>
        <end position="64"/>
    </location>
</feature>
<dbReference type="EMBL" id="AZHF01000003">
    <property type="protein sequence ID" value="OAA77767.1"/>
    <property type="molecule type" value="Genomic_DNA"/>
</dbReference>
<feature type="transmembrane region" description="Helical" evidence="5">
    <location>
        <begin position="99"/>
        <end position="121"/>
    </location>
</feature>
<dbReference type="AlphaFoldDB" id="A0A168HH91"/>
<dbReference type="InterPro" id="IPR036259">
    <property type="entry name" value="MFS_trans_sf"/>
</dbReference>
<feature type="transmembrane region" description="Helical" evidence="5">
    <location>
        <begin position="17"/>
        <end position="37"/>
    </location>
</feature>
<evidence type="ECO:0000256" key="4">
    <source>
        <dbReference type="ARBA" id="ARBA00023136"/>
    </source>
</evidence>
<dbReference type="Proteomes" id="UP000076881">
    <property type="component" value="Unassembled WGS sequence"/>
</dbReference>
<dbReference type="PANTHER" id="PTHR23501">
    <property type="entry name" value="MAJOR FACILITATOR SUPERFAMILY"/>
    <property type="match status" value="1"/>
</dbReference>
<dbReference type="InterPro" id="IPR011701">
    <property type="entry name" value="MFS"/>
</dbReference>